<proteinExistence type="predicted"/>
<keyword evidence="2" id="KW-1185">Reference proteome</keyword>
<protein>
    <submittedName>
        <fullName evidence="1">Uncharacterized protein</fullName>
    </submittedName>
</protein>
<dbReference type="Gramene" id="AUR62002488-RA">
    <property type="protein sequence ID" value="AUR62002488-RA:cds"/>
    <property type="gene ID" value="AUR62002488"/>
</dbReference>
<evidence type="ECO:0000313" key="2">
    <source>
        <dbReference type="Proteomes" id="UP000596660"/>
    </source>
</evidence>
<dbReference type="AlphaFoldDB" id="A0A803KTY0"/>
<dbReference type="PANTHER" id="PTHR35485">
    <property type="entry name" value="OS01G0888900 PROTEIN"/>
    <property type="match status" value="1"/>
</dbReference>
<reference evidence="1" key="1">
    <citation type="journal article" date="2017" name="Nature">
        <title>The genome of Chenopodium quinoa.</title>
        <authorList>
            <person name="Jarvis D.E."/>
            <person name="Ho Y.S."/>
            <person name="Lightfoot D.J."/>
            <person name="Schmoeckel S.M."/>
            <person name="Li B."/>
            <person name="Borm T.J.A."/>
            <person name="Ohyanagi H."/>
            <person name="Mineta K."/>
            <person name="Michell C.T."/>
            <person name="Saber N."/>
            <person name="Kharbatia N.M."/>
            <person name="Rupper R.R."/>
            <person name="Sharp A.R."/>
            <person name="Dally N."/>
            <person name="Boughton B.A."/>
            <person name="Woo Y.H."/>
            <person name="Gao G."/>
            <person name="Schijlen E.G.W.M."/>
            <person name="Guo X."/>
            <person name="Momin A.A."/>
            <person name="Negrao S."/>
            <person name="Al-Babili S."/>
            <person name="Gehring C."/>
            <person name="Roessner U."/>
            <person name="Jung C."/>
            <person name="Murphy K."/>
            <person name="Arold S.T."/>
            <person name="Gojobori T."/>
            <person name="van der Linden C.G."/>
            <person name="van Loo E.N."/>
            <person name="Jellen E.N."/>
            <person name="Maughan P.J."/>
            <person name="Tester M."/>
        </authorList>
    </citation>
    <scope>NUCLEOTIDE SEQUENCE [LARGE SCALE GENOMIC DNA]</scope>
    <source>
        <strain evidence="1">cv. PI 614886</strain>
    </source>
</reference>
<organism evidence="1 2">
    <name type="scientific">Chenopodium quinoa</name>
    <name type="common">Quinoa</name>
    <dbReference type="NCBI Taxonomy" id="63459"/>
    <lineage>
        <taxon>Eukaryota</taxon>
        <taxon>Viridiplantae</taxon>
        <taxon>Streptophyta</taxon>
        <taxon>Embryophyta</taxon>
        <taxon>Tracheophyta</taxon>
        <taxon>Spermatophyta</taxon>
        <taxon>Magnoliopsida</taxon>
        <taxon>eudicotyledons</taxon>
        <taxon>Gunneridae</taxon>
        <taxon>Pentapetalae</taxon>
        <taxon>Caryophyllales</taxon>
        <taxon>Chenopodiaceae</taxon>
        <taxon>Chenopodioideae</taxon>
        <taxon>Atripliceae</taxon>
        <taxon>Chenopodium</taxon>
    </lineage>
</organism>
<sequence length="98" mass="11171">MEGLIPMVYKVIKRNKVRRQYRCLSVGAAQTSEPSGGVFDGRSHGHRRYGSTGEYGYNFNYDHDNEVYGVGRNSSSPPKQIMKRYRSHRMFSCLTGGM</sequence>
<dbReference type="PANTHER" id="PTHR35485:SF4">
    <property type="entry name" value="EXPRESSED PROTEIN"/>
    <property type="match status" value="1"/>
</dbReference>
<accession>A0A803KTY0</accession>
<name>A0A803KTY0_CHEQI</name>
<evidence type="ECO:0000313" key="1">
    <source>
        <dbReference type="EnsemblPlants" id="AUR62002488-RA:cds"/>
    </source>
</evidence>
<dbReference type="EnsemblPlants" id="AUR62002488-RA">
    <property type="protein sequence ID" value="AUR62002488-RA:cds"/>
    <property type="gene ID" value="AUR62002488"/>
</dbReference>
<dbReference type="Proteomes" id="UP000596660">
    <property type="component" value="Unplaced"/>
</dbReference>
<dbReference type="OMA" id="HRRRWSM"/>
<reference evidence="1" key="2">
    <citation type="submission" date="2021-03" db="UniProtKB">
        <authorList>
            <consortium name="EnsemblPlants"/>
        </authorList>
    </citation>
    <scope>IDENTIFICATION</scope>
</reference>